<dbReference type="AlphaFoldDB" id="A0A9X3FCR3"/>
<name>A0A9X3FCR3_9BACT</name>
<keyword evidence="2" id="KW-1185">Reference proteome</keyword>
<gene>
    <name evidence="1" type="ORF">OU798_07605</name>
</gene>
<organism evidence="1 2">
    <name type="scientific">Draconibacterium aestuarii</name>
    <dbReference type="NCBI Taxonomy" id="2998507"/>
    <lineage>
        <taxon>Bacteria</taxon>
        <taxon>Pseudomonadati</taxon>
        <taxon>Bacteroidota</taxon>
        <taxon>Bacteroidia</taxon>
        <taxon>Marinilabiliales</taxon>
        <taxon>Prolixibacteraceae</taxon>
        <taxon>Draconibacterium</taxon>
    </lineage>
</organism>
<sequence>MNKLQCHLKQVRLTSVAKNLNKATVTYLENGLPRQQQVTAPTEEELLHTIFMIPVDAFPDKKITIKQVHYHGNLLYWNEFLAHNHFAKNRMSFDEFKQACFEKPEKITA</sequence>
<evidence type="ECO:0000313" key="2">
    <source>
        <dbReference type="Proteomes" id="UP001145087"/>
    </source>
</evidence>
<dbReference type="EMBL" id="JAPOHD010000013">
    <property type="protein sequence ID" value="MCY1720203.1"/>
    <property type="molecule type" value="Genomic_DNA"/>
</dbReference>
<accession>A0A9X3FCR3</accession>
<evidence type="ECO:0000313" key="1">
    <source>
        <dbReference type="EMBL" id="MCY1720203.1"/>
    </source>
</evidence>
<dbReference type="Proteomes" id="UP001145087">
    <property type="component" value="Unassembled WGS sequence"/>
</dbReference>
<comment type="caution">
    <text evidence="1">The sequence shown here is derived from an EMBL/GenBank/DDBJ whole genome shotgun (WGS) entry which is preliminary data.</text>
</comment>
<protein>
    <submittedName>
        <fullName evidence="1">Uncharacterized protein</fullName>
    </submittedName>
</protein>
<dbReference type="RefSeq" id="WP_343332537.1">
    <property type="nucleotide sequence ID" value="NZ_JAPOHD010000013.1"/>
</dbReference>
<reference evidence="1" key="1">
    <citation type="submission" date="2022-11" db="EMBL/GenBank/DDBJ databases">
        <title>Marilongibacter aestuarii gen. nov., sp. nov., isolated from tidal flat sediment.</title>
        <authorList>
            <person name="Jiayan W."/>
        </authorList>
    </citation>
    <scope>NUCLEOTIDE SEQUENCE</scope>
    <source>
        <strain evidence="1">Z1-6</strain>
    </source>
</reference>
<proteinExistence type="predicted"/>